<dbReference type="EC" id="2.3.2.26" evidence="2"/>
<protein>
    <recommendedName>
        <fullName evidence="2">HECT-type E3 ubiquitin transferase</fullName>
        <ecNumber evidence="2">2.3.2.26</ecNumber>
    </recommendedName>
</protein>
<dbReference type="GO" id="GO:0061630">
    <property type="term" value="F:ubiquitin protein ligase activity"/>
    <property type="evidence" value="ECO:0007669"/>
    <property type="project" value="UniProtKB-EC"/>
</dbReference>
<accession>J9E5U4</accession>
<organism evidence="4 5">
    <name type="scientific">Wuchereria bancrofti</name>
    <dbReference type="NCBI Taxonomy" id="6293"/>
    <lineage>
        <taxon>Eukaryota</taxon>
        <taxon>Metazoa</taxon>
        <taxon>Ecdysozoa</taxon>
        <taxon>Nematoda</taxon>
        <taxon>Chromadorea</taxon>
        <taxon>Rhabditida</taxon>
        <taxon>Spirurina</taxon>
        <taxon>Spiruromorpha</taxon>
        <taxon>Filarioidea</taxon>
        <taxon>Onchocercidae</taxon>
        <taxon>Wuchereria</taxon>
    </lineage>
</organism>
<dbReference type="Proteomes" id="UP000004810">
    <property type="component" value="Unassembled WGS sequence"/>
</dbReference>
<proteinExistence type="predicted"/>
<dbReference type="EMBL" id="ADBV01016377">
    <property type="protein sequence ID" value="EJW72347.1"/>
    <property type="molecule type" value="Genomic_DNA"/>
</dbReference>
<dbReference type="PANTHER" id="PTHR45700">
    <property type="entry name" value="UBIQUITIN-PROTEIN LIGASE E3C"/>
    <property type="match status" value="1"/>
</dbReference>
<evidence type="ECO:0000256" key="3">
    <source>
        <dbReference type="ARBA" id="ARBA00022679"/>
    </source>
</evidence>
<dbReference type="AlphaFoldDB" id="J9E5U4"/>
<evidence type="ECO:0000313" key="5">
    <source>
        <dbReference type="Proteomes" id="UP000004810"/>
    </source>
</evidence>
<dbReference type="PANTHER" id="PTHR45700:SF2">
    <property type="entry name" value="UBIQUITIN-PROTEIN LIGASE E3C"/>
    <property type="match status" value="1"/>
</dbReference>
<reference evidence="5" key="1">
    <citation type="submission" date="2012-08" db="EMBL/GenBank/DDBJ databases">
        <title>The Genome Sequence of Wuchereria bancrofti.</title>
        <authorList>
            <person name="Nutman T.B."/>
            <person name="Fink D.L."/>
            <person name="Russ C."/>
            <person name="Young S."/>
            <person name="Zeng Q."/>
            <person name="Koehrsen M."/>
            <person name="Alvarado L."/>
            <person name="Berlin A."/>
            <person name="Chapman S.B."/>
            <person name="Chen Z."/>
            <person name="Freedman E."/>
            <person name="Gellesch M."/>
            <person name="Goldberg J."/>
            <person name="Griggs A."/>
            <person name="Gujja S."/>
            <person name="Heilman E.R."/>
            <person name="Heiman D."/>
            <person name="Hepburn T."/>
            <person name="Howarth C."/>
            <person name="Jen D."/>
            <person name="Larson L."/>
            <person name="Lewis B."/>
            <person name="Mehta T."/>
            <person name="Park D."/>
            <person name="Pearson M."/>
            <person name="Roberts A."/>
            <person name="Saif S."/>
            <person name="Shea T."/>
            <person name="Shenoy N."/>
            <person name="Sisk P."/>
            <person name="Stolte C."/>
            <person name="Sykes S."/>
            <person name="Walk T."/>
            <person name="White J."/>
            <person name="Yandava C."/>
            <person name="Haas B."/>
            <person name="Henn M.R."/>
            <person name="Nusbaum C."/>
            <person name="Birren B."/>
        </authorList>
    </citation>
    <scope>NUCLEOTIDE SEQUENCE [LARGE SCALE GENOMIC DNA]</scope>
    <source>
        <strain evidence="5">NA</strain>
    </source>
</reference>
<dbReference type="GO" id="GO:0000209">
    <property type="term" value="P:protein polyubiquitination"/>
    <property type="evidence" value="ECO:0007669"/>
    <property type="project" value="InterPro"/>
</dbReference>
<comment type="caution">
    <text evidence="4">The sequence shown here is derived from an EMBL/GenBank/DDBJ whole genome shotgun (WGS) entry which is preliminary data.</text>
</comment>
<dbReference type="InterPro" id="IPR044611">
    <property type="entry name" value="E3A/B/C-like"/>
</dbReference>
<evidence type="ECO:0000256" key="2">
    <source>
        <dbReference type="ARBA" id="ARBA00012485"/>
    </source>
</evidence>
<comment type="catalytic activity">
    <reaction evidence="1">
        <text>S-ubiquitinyl-[E2 ubiquitin-conjugating enzyme]-L-cysteine + [acceptor protein]-L-lysine = [E2 ubiquitin-conjugating enzyme]-L-cysteine + N(6)-ubiquitinyl-[acceptor protein]-L-lysine.</text>
        <dbReference type="EC" id="2.3.2.26"/>
    </reaction>
</comment>
<dbReference type="GO" id="GO:0006511">
    <property type="term" value="P:ubiquitin-dependent protein catabolic process"/>
    <property type="evidence" value="ECO:0007669"/>
    <property type="project" value="TreeGrafter"/>
</dbReference>
<name>J9E5U4_WUCBA</name>
<gene>
    <name evidence="4" type="ORF">WUBG_16746</name>
</gene>
<evidence type="ECO:0000256" key="1">
    <source>
        <dbReference type="ARBA" id="ARBA00000885"/>
    </source>
</evidence>
<feature type="non-terminal residue" evidence="4">
    <location>
        <position position="167"/>
    </location>
</feature>
<sequence length="167" mass="19243">MTNALKIVDDDDFQNGGAGDTVFPLTLNQVADIVLHCRDLTLGLIDLAFPINSGPFQQSMMKSSKWANLFQDVTLLTKALHERDNRVSVMPHNFWSNHNRNVVVNSSLWQSEYGRRRRARRPFEFVRFLLDNRDSDANEDPPSASELRNLSIIRNIPFVIPFMQRIE</sequence>
<evidence type="ECO:0000313" key="4">
    <source>
        <dbReference type="EMBL" id="EJW72347.1"/>
    </source>
</evidence>
<keyword evidence="3" id="KW-0808">Transferase</keyword>